<dbReference type="SUPFAM" id="SSF55874">
    <property type="entry name" value="ATPase domain of HSP90 chaperone/DNA topoisomerase II/histidine kinase"/>
    <property type="match status" value="1"/>
</dbReference>
<dbReference type="Pfam" id="PF13589">
    <property type="entry name" value="HATPase_c_3"/>
    <property type="match status" value="1"/>
</dbReference>
<dbReference type="InterPro" id="IPR036890">
    <property type="entry name" value="HATPase_C_sf"/>
</dbReference>
<reference evidence="2" key="1">
    <citation type="submission" date="2021-10" db="EMBL/GenBank/DDBJ databases">
        <title>Roseicella aerolatum sp. nov., isolated from aerosols of e-waste dismantling site.</title>
        <authorList>
            <person name="Qin T."/>
        </authorList>
    </citation>
    <scope>NUCLEOTIDE SEQUENCE</scope>
    <source>
        <strain evidence="2">GB24</strain>
    </source>
</reference>
<feature type="compositionally biased region" description="Basic and acidic residues" evidence="1">
    <location>
        <begin position="424"/>
        <end position="452"/>
    </location>
</feature>
<dbReference type="RefSeq" id="WP_226605669.1">
    <property type="nucleotide sequence ID" value="NZ_JAJAQI010000006.1"/>
</dbReference>
<dbReference type="GO" id="GO:0005524">
    <property type="term" value="F:ATP binding"/>
    <property type="evidence" value="ECO:0007669"/>
    <property type="project" value="UniProtKB-KW"/>
</dbReference>
<keyword evidence="2" id="KW-0547">Nucleotide-binding</keyword>
<feature type="compositionally biased region" description="Basic and acidic residues" evidence="1">
    <location>
        <begin position="484"/>
        <end position="494"/>
    </location>
</feature>
<organism evidence="2 3">
    <name type="scientific">Roseicella aerolata</name>
    <dbReference type="NCBI Taxonomy" id="2883479"/>
    <lineage>
        <taxon>Bacteria</taxon>
        <taxon>Pseudomonadati</taxon>
        <taxon>Pseudomonadota</taxon>
        <taxon>Alphaproteobacteria</taxon>
        <taxon>Acetobacterales</taxon>
        <taxon>Roseomonadaceae</taxon>
        <taxon>Roseicella</taxon>
    </lineage>
</organism>
<gene>
    <name evidence="2" type="ORF">LHA35_05760</name>
</gene>
<dbReference type="Proteomes" id="UP001139311">
    <property type="component" value="Unassembled WGS sequence"/>
</dbReference>
<keyword evidence="2" id="KW-0067">ATP-binding</keyword>
<sequence>MDATQRGRTWLQNVMEMNMPDVNLATVEADELEKQRTYARGLASRGFDYGLAVGSAFVESMRNTYYRHTGTALDELVDNAIEAGAKRVHVALGYDGKSDAKPDAIAIIDDGHGMVREMIRLSVLWGGTHREGSRAGFGRFGFGLPSASVNQARRFSVYSITENGGWHGITVDLDDIREGKYTDQNGKVVAPPVSEMQPPKWVFEYISEHHTGNFTHGTIVLWEKVDRLKWKTTSAMKKNLLEHFGITYRNYLDRVSIFFDGTKVEPTDPLFTTPGFRYFDLDEDRATALEPTKFDVTVKSTGEKARVVVRYARFPVTFHSVDKSKAAVRGNQNPRFAIANENRGLIITRMGRQIDVVDHTPWDGFERFLNNDRYWAAEIDFPAELDEEFTIANSKQGVVLSDRFWDLLEDAGVLNAIKSLRRSVGEDGKAREHEKETGKKRISEQSMKESEKFRRKRAGTNPVEREKAAKEALDQYVKRKSREKQRPEEEVREEVVKETIEHPYRVSFESMPGAPFFRVEQLGGMRVLHINTSHRFYTDVYAVPRNSRAVRAGLEVLLFSLGECELDALGNPDKQTFYAVERAAWSEVLTASLEMLARFVHNTDVSEADAAPEAA</sequence>
<dbReference type="AlphaFoldDB" id="A0A9X1IAJ2"/>
<evidence type="ECO:0000256" key="1">
    <source>
        <dbReference type="SAM" id="MobiDB-lite"/>
    </source>
</evidence>
<accession>A0A9X1IAJ2</accession>
<evidence type="ECO:0000313" key="2">
    <source>
        <dbReference type="EMBL" id="MCB4821235.1"/>
    </source>
</evidence>
<feature type="compositionally biased region" description="Basic and acidic residues" evidence="1">
    <location>
        <begin position="463"/>
        <end position="477"/>
    </location>
</feature>
<keyword evidence="3" id="KW-1185">Reference proteome</keyword>
<name>A0A9X1IAJ2_9PROT</name>
<dbReference type="EMBL" id="JAJAQI010000006">
    <property type="protein sequence ID" value="MCB4821235.1"/>
    <property type="molecule type" value="Genomic_DNA"/>
</dbReference>
<dbReference type="Gene3D" id="3.30.565.10">
    <property type="entry name" value="Histidine kinase-like ATPase, C-terminal domain"/>
    <property type="match status" value="1"/>
</dbReference>
<protein>
    <submittedName>
        <fullName evidence="2">ATP-binding protein</fullName>
    </submittedName>
</protein>
<feature type="region of interest" description="Disordered" evidence="1">
    <location>
        <begin position="424"/>
        <end position="494"/>
    </location>
</feature>
<proteinExistence type="predicted"/>
<comment type="caution">
    <text evidence="2">The sequence shown here is derived from an EMBL/GenBank/DDBJ whole genome shotgun (WGS) entry which is preliminary data.</text>
</comment>
<evidence type="ECO:0000313" key="3">
    <source>
        <dbReference type="Proteomes" id="UP001139311"/>
    </source>
</evidence>